<evidence type="ECO:0000313" key="1">
    <source>
        <dbReference type="EMBL" id="KAK3795171.1"/>
    </source>
</evidence>
<name>A0AAE1AXJ8_9GAST</name>
<dbReference type="AlphaFoldDB" id="A0AAE1AXJ8"/>
<proteinExistence type="predicted"/>
<sequence length="177" mass="19517">MTGRAHRLIEHQILVFHPGTSDTPSELVSAARWASLFCSCEHSLVHRSHHRLSQFGGPRDFVIVMSIKGDEDMTYVWPQSLQIPSGFVLRLQTPLQSSAKPCNFQRVDIAICSEYRDSLSSTASRARVGAQFSGPTSTAVVHMFDTVPIRIYCQSHMTVSSYASLAGLTTSLPPSHT</sequence>
<protein>
    <submittedName>
        <fullName evidence="1">Uncharacterized protein</fullName>
    </submittedName>
</protein>
<comment type="caution">
    <text evidence="1">The sequence shown here is derived from an EMBL/GenBank/DDBJ whole genome shotgun (WGS) entry which is preliminary data.</text>
</comment>
<keyword evidence="2" id="KW-1185">Reference proteome</keyword>
<dbReference type="EMBL" id="JAWDGP010001078">
    <property type="protein sequence ID" value="KAK3795171.1"/>
    <property type="molecule type" value="Genomic_DNA"/>
</dbReference>
<organism evidence="1 2">
    <name type="scientific">Elysia crispata</name>
    <name type="common">lettuce slug</name>
    <dbReference type="NCBI Taxonomy" id="231223"/>
    <lineage>
        <taxon>Eukaryota</taxon>
        <taxon>Metazoa</taxon>
        <taxon>Spiralia</taxon>
        <taxon>Lophotrochozoa</taxon>
        <taxon>Mollusca</taxon>
        <taxon>Gastropoda</taxon>
        <taxon>Heterobranchia</taxon>
        <taxon>Euthyneura</taxon>
        <taxon>Panpulmonata</taxon>
        <taxon>Sacoglossa</taxon>
        <taxon>Placobranchoidea</taxon>
        <taxon>Plakobranchidae</taxon>
        <taxon>Elysia</taxon>
    </lineage>
</organism>
<evidence type="ECO:0000313" key="2">
    <source>
        <dbReference type="Proteomes" id="UP001283361"/>
    </source>
</evidence>
<reference evidence="1" key="1">
    <citation type="journal article" date="2023" name="G3 (Bethesda)">
        <title>A reference genome for the long-term kleptoplast-retaining sea slug Elysia crispata morphotype clarki.</title>
        <authorList>
            <person name="Eastman K.E."/>
            <person name="Pendleton A.L."/>
            <person name="Shaikh M.A."/>
            <person name="Suttiyut T."/>
            <person name="Ogas R."/>
            <person name="Tomko P."/>
            <person name="Gavelis G."/>
            <person name="Widhalm J.R."/>
            <person name="Wisecaver J.H."/>
        </authorList>
    </citation>
    <scope>NUCLEOTIDE SEQUENCE</scope>
    <source>
        <strain evidence="1">ECLA1</strain>
    </source>
</reference>
<accession>A0AAE1AXJ8</accession>
<dbReference type="Proteomes" id="UP001283361">
    <property type="component" value="Unassembled WGS sequence"/>
</dbReference>
<gene>
    <name evidence="1" type="ORF">RRG08_028370</name>
</gene>